<dbReference type="Proteomes" id="UP001398556">
    <property type="component" value="Unassembled WGS sequence"/>
</dbReference>
<feature type="non-terminal residue" evidence="3">
    <location>
        <position position="455"/>
    </location>
</feature>
<dbReference type="Pfam" id="PF02494">
    <property type="entry name" value="HYR"/>
    <property type="match status" value="1"/>
</dbReference>
<protein>
    <submittedName>
        <fullName evidence="3">HYR domain-containing protein</fullName>
    </submittedName>
</protein>
<evidence type="ECO:0000313" key="3">
    <source>
        <dbReference type="EMBL" id="MEL1241447.1"/>
    </source>
</evidence>
<dbReference type="InterPro" id="IPR027273">
    <property type="entry name" value="Neocarzinostatin-like"/>
</dbReference>
<dbReference type="RefSeq" id="WP_341700662.1">
    <property type="nucleotide sequence ID" value="NZ_JBBYHU010000019.1"/>
</dbReference>
<sequence length="455" mass="46629">MKTTLPTNRLLFFVFFIANLLFVNTSFGQIVMLDQADLDYAPGETVYITGTGWHPGETVLLEVENLTNPTVDCGPVTPPPHETWTTVADENGNFTASWYVNDCELGADLLLGALGSSSGFSYEIFFTDGNSVTFNNPTQNGTVNTGVGGVVTYNFNVTRDNGNNDFTTTLTAIGLPTGVSASFSPNPLNFPKIQNHSLPTTLSLTVASSVPAGVYLFSVSGSGGGTSGDIALTVGGCNTPTISASNLPASGVINNTTNTCGASITLGANLTITGTPAPTVTYSLSNFGATISNPYVFPIGTTKVWAKASNSCGEAITSFTVTVSDTEAPAIICPGNIVQSTDTGLCSAVVTYVAPVGTDNCSGQSTVQTAGLPSGSAFPKGKTTNTFEVTDASGNKTSCSFDITINDTEAPAIICPGNIVQSTDTGLCSAVVTYVAPVGTDNCSGQSTVQTAGLP</sequence>
<dbReference type="PANTHER" id="PTHR24273:SF32">
    <property type="entry name" value="HYALIN"/>
    <property type="match status" value="1"/>
</dbReference>
<evidence type="ECO:0000256" key="1">
    <source>
        <dbReference type="ARBA" id="ARBA00022737"/>
    </source>
</evidence>
<comment type="caution">
    <text evidence="3">The sequence shown here is derived from an EMBL/GenBank/DDBJ whole genome shotgun (WGS) entry which is preliminary data.</text>
</comment>
<evidence type="ECO:0000259" key="2">
    <source>
        <dbReference type="PROSITE" id="PS50825"/>
    </source>
</evidence>
<dbReference type="PROSITE" id="PS50825">
    <property type="entry name" value="HYR"/>
    <property type="match status" value="1"/>
</dbReference>
<keyword evidence="4" id="KW-1185">Reference proteome</keyword>
<dbReference type="SUPFAM" id="SSF49319">
    <property type="entry name" value="Actinoxanthin-like"/>
    <property type="match status" value="1"/>
</dbReference>
<dbReference type="PANTHER" id="PTHR24273">
    <property type="entry name" value="FI04643P-RELATED"/>
    <property type="match status" value="1"/>
</dbReference>
<dbReference type="EMBL" id="JBBYHU010000019">
    <property type="protein sequence ID" value="MEL1241447.1"/>
    <property type="molecule type" value="Genomic_DNA"/>
</dbReference>
<organism evidence="3 4">
    <name type="scientific">Flavobacterium flavipallidum</name>
    <dbReference type="NCBI Taxonomy" id="3139140"/>
    <lineage>
        <taxon>Bacteria</taxon>
        <taxon>Pseudomonadati</taxon>
        <taxon>Bacteroidota</taxon>
        <taxon>Flavobacteriia</taxon>
        <taxon>Flavobacteriales</taxon>
        <taxon>Flavobacteriaceae</taxon>
        <taxon>Flavobacterium</taxon>
    </lineage>
</organism>
<feature type="domain" description="HYR" evidence="2">
    <location>
        <begin position="324"/>
        <end position="407"/>
    </location>
</feature>
<proteinExistence type="predicted"/>
<keyword evidence="1" id="KW-0677">Repeat</keyword>
<reference evidence="3 4" key="1">
    <citation type="submission" date="2024-04" db="EMBL/GenBank/DDBJ databases">
        <title>Flavobacterium sp. DGU99 16S ribosomal RNA gene Genome sequencing and assembly.</title>
        <authorList>
            <person name="Park S."/>
        </authorList>
    </citation>
    <scope>NUCLEOTIDE SEQUENCE [LARGE SCALE GENOMIC DNA]</scope>
    <source>
        <strain evidence="3 4">DGU99</strain>
    </source>
</reference>
<gene>
    <name evidence="3" type="ORF">AAEO59_10345</name>
</gene>
<evidence type="ECO:0000313" key="4">
    <source>
        <dbReference type="Proteomes" id="UP001398556"/>
    </source>
</evidence>
<name>A0ABU9HP75_9FLAO</name>
<dbReference type="InterPro" id="IPR003410">
    <property type="entry name" value="HYR_dom"/>
</dbReference>
<accession>A0ABU9HP75</accession>